<feature type="transmembrane region" description="Helical" evidence="1">
    <location>
        <begin position="345"/>
        <end position="367"/>
    </location>
</feature>
<name>A0A5B8TEB8_9LACO</name>
<proteinExistence type="predicted"/>
<sequence length="394" mass="45737">MDGIEVNRSRQVIADIFFILSFMIWQLIVLYSQTTYYSSFIDGEYLQYVRLICLAIAIISEVIRNKFDMSIVAALVILFFVGIIYVRTGNSGLLLDIFVFIYCVRRIAFKKIIFASIVVQSLVILTTILGAKLAVIPNTISIQGNTIRFGLGFQYTTYPSQLYFYLVLMIVYIRKQAISFFEIVVLFFLNYIIFHYTHTRNPFLLVSLTLIVILISKRFGILDFKSRLIQFFLKYTFIIFAILTTTLVYLYSNNPLFHFLNQLFSNRISLGHDGLINYGIPLFGQKIELYGMAVYEMIGTLAQYNYIDSSYIQILVVYGLIFFLFLMAGFTNISKKAVESNKNILSFILFVISIHSMLDPQLIFLWYNPFLMILGYNFNLGIYHDNNPQKFNLL</sequence>
<feature type="transmembrane region" description="Helical" evidence="1">
    <location>
        <begin position="12"/>
        <end position="33"/>
    </location>
</feature>
<gene>
    <name evidence="2" type="ORF">FGL77_04675</name>
</gene>
<feature type="transmembrane region" description="Helical" evidence="1">
    <location>
        <begin position="311"/>
        <end position="333"/>
    </location>
</feature>
<organism evidence="2 3">
    <name type="scientific">Loigolactobacillus coryniformis</name>
    <dbReference type="NCBI Taxonomy" id="1610"/>
    <lineage>
        <taxon>Bacteria</taxon>
        <taxon>Bacillati</taxon>
        <taxon>Bacillota</taxon>
        <taxon>Bacilli</taxon>
        <taxon>Lactobacillales</taxon>
        <taxon>Lactobacillaceae</taxon>
        <taxon>Loigolactobacillus</taxon>
    </lineage>
</organism>
<keyword evidence="1" id="KW-1133">Transmembrane helix</keyword>
<feature type="transmembrane region" description="Helical" evidence="1">
    <location>
        <begin position="232"/>
        <end position="251"/>
    </location>
</feature>
<evidence type="ECO:0008006" key="4">
    <source>
        <dbReference type="Google" id="ProtNLM"/>
    </source>
</evidence>
<evidence type="ECO:0000313" key="2">
    <source>
        <dbReference type="EMBL" id="QEA52670.1"/>
    </source>
</evidence>
<accession>A0A5B8TEB8</accession>
<reference evidence="2 3" key="1">
    <citation type="submission" date="2019-06" db="EMBL/GenBank/DDBJ databases">
        <title>Genome analyses of bacteria isolated from kimchi.</title>
        <authorList>
            <person name="Lee S."/>
            <person name="Ahn S."/>
            <person name="Roh S."/>
        </authorList>
    </citation>
    <scope>NUCLEOTIDE SEQUENCE [LARGE SCALE GENOMIC DNA]</scope>
    <source>
        <strain evidence="2 3">CBA3616</strain>
    </source>
</reference>
<protein>
    <recommendedName>
        <fullName evidence="4">Polymerase</fullName>
    </recommendedName>
</protein>
<feature type="transmembrane region" description="Helical" evidence="1">
    <location>
        <begin position="203"/>
        <end position="220"/>
    </location>
</feature>
<dbReference type="RefSeq" id="WP_146988589.1">
    <property type="nucleotide sequence ID" value="NZ_CP042392.1"/>
</dbReference>
<feature type="transmembrane region" description="Helical" evidence="1">
    <location>
        <begin position="155"/>
        <end position="173"/>
    </location>
</feature>
<dbReference type="EMBL" id="CP042392">
    <property type="protein sequence ID" value="QEA52670.1"/>
    <property type="molecule type" value="Genomic_DNA"/>
</dbReference>
<keyword evidence="1" id="KW-0472">Membrane</keyword>
<feature type="transmembrane region" description="Helical" evidence="1">
    <location>
        <begin position="92"/>
        <end position="108"/>
    </location>
</feature>
<dbReference type="AlphaFoldDB" id="A0A5B8TEB8"/>
<evidence type="ECO:0000313" key="3">
    <source>
        <dbReference type="Proteomes" id="UP000321772"/>
    </source>
</evidence>
<feature type="transmembrane region" description="Helical" evidence="1">
    <location>
        <begin position="45"/>
        <end position="63"/>
    </location>
</feature>
<keyword evidence="1" id="KW-0812">Transmembrane</keyword>
<feature type="transmembrane region" description="Helical" evidence="1">
    <location>
        <begin position="180"/>
        <end position="197"/>
    </location>
</feature>
<feature type="transmembrane region" description="Helical" evidence="1">
    <location>
        <begin position="113"/>
        <end position="135"/>
    </location>
</feature>
<evidence type="ECO:0000256" key="1">
    <source>
        <dbReference type="SAM" id="Phobius"/>
    </source>
</evidence>
<feature type="transmembrane region" description="Helical" evidence="1">
    <location>
        <begin position="70"/>
        <end position="86"/>
    </location>
</feature>
<dbReference type="Proteomes" id="UP000321772">
    <property type="component" value="Chromosome"/>
</dbReference>